<proteinExistence type="predicted"/>
<name>A0A9X9MAC0_GULGU</name>
<reference evidence="1 2" key="1">
    <citation type="submission" date="2018-10" db="EMBL/GenBank/DDBJ databases">
        <authorList>
            <person name="Ekblom R."/>
            <person name="Jareborg N."/>
        </authorList>
    </citation>
    <scope>NUCLEOTIDE SEQUENCE [LARGE SCALE GENOMIC DNA]</scope>
    <source>
        <tissue evidence="1">Muscle</tissue>
    </source>
</reference>
<keyword evidence="2" id="KW-1185">Reference proteome</keyword>
<evidence type="ECO:0000313" key="1">
    <source>
        <dbReference type="EMBL" id="VCX40640.1"/>
    </source>
</evidence>
<dbReference type="AlphaFoldDB" id="A0A9X9MAC0"/>
<comment type="caution">
    <text evidence="1">The sequence shown here is derived from an EMBL/GenBank/DDBJ whole genome shotgun (WGS) entry which is preliminary data.</text>
</comment>
<protein>
    <submittedName>
        <fullName evidence="1">Uncharacterized protein</fullName>
    </submittedName>
</protein>
<accession>A0A9X9MAC0</accession>
<feature type="non-terminal residue" evidence="1">
    <location>
        <position position="53"/>
    </location>
</feature>
<dbReference type="Proteomes" id="UP000269945">
    <property type="component" value="Unassembled WGS sequence"/>
</dbReference>
<evidence type="ECO:0000313" key="2">
    <source>
        <dbReference type="Proteomes" id="UP000269945"/>
    </source>
</evidence>
<dbReference type="EMBL" id="CYRY02045285">
    <property type="protein sequence ID" value="VCX40640.1"/>
    <property type="molecule type" value="Genomic_DNA"/>
</dbReference>
<sequence>MAVNLFPILTQIKDPLDPLPVLLPRLPFPESWNLARGVPLINLALCLPRLVSC</sequence>
<organism evidence="1 2">
    <name type="scientific">Gulo gulo</name>
    <name type="common">Wolverine</name>
    <name type="synonym">Gluton</name>
    <dbReference type="NCBI Taxonomy" id="48420"/>
    <lineage>
        <taxon>Eukaryota</taxon>
        <taxon>Metazoa</taxon>
        <taxon>Chordata</taxon>
        <taxon>Craniata</taxon>
        <taxon>Vertebrata</taxon>
        <taxon>Euteleostomi</taxon>
        <taxon>Mammalia</taxon>
        <taxon>Eutheria</taxon>
        <taxon>Laurasiatheria</taxon>
        <taxon>Carnivora</taxon>
        <taxon>Caniformia</taxon>
        <taxon>Musteloidea</taxon>
        <taxon>Mustelidae</taxon>
        <taxon>Guloninae</taxon>
        <taxon>Gulo</taxon>
    </lineage>
</organism>
<gene>
    <name evidence="1" type="ORF">BN2614_LOCUS1</name>
</gene>